<organism evidence="1 2">
    <name type="scientific">Natronosalvus hydrolyticus</name>
    <dbReference type="NCBI Taxonomy" id="2979988"/>
    <lineage>
        <taxon>Archaea</taxon>
        <taxon>Methanobacteriati</taxon>
        <taxon>Methanobacteriota</taxon>
        <taxon>Stenosarchaea group</taxon>
        <taxon>Halobacteria</taxon>
        <taxon>Halobacteriales</taxon>
        <taxon>Natrialbaceae</taxon>
        <taxon>Natronosalvus</taxon>
    </lineage>
</organism>
<name>A0AAP3E532_9EURY</name>
<evidence type="ECO:0000313" key="1">
    <source>
        <dbReference type="EMBL" id="MCU4750956.1"/>
    </source>
</evidence>
<reference evidence="1 2" key="1">
    <citation type="submission" date="2022-09" db="EMBL/GenBank/DDBJ databases">
        <title>Enrichment on poylsaccharides allowed isolation of novel metabolic and taxonomic groups of Haloarchaea.</title>
        <authorList>
            <person name="Sorokin D.Y."/>
            <person name="Elcheninov A.G."/>
            <person name="Khizhniak T.V."/>
            <person name="Kolganova T.V."/>
            <person name="Kublanov I.V."/>
        </authorList>
    </citation>
    <scope>NUCLEOTIDE SEQUENCE [LARGE SCALE GENOMIC DNA]</scope>
    <source>
        <strain evidence="1 2">AArc-curdl1</strain>
    </source>
</reference>
<protein>
    <submittedName>
        <fullName evidence="1">Uncharacterized protein</fullName>
    </submittedName>
</protein>
<dbReference type="Pfam" id="PF25941">
    <property type="entry name" value="PDDEXK_16"/>
    <property type="match status" value="1"/>
</dbReference>
<accession>A0AAP3E532</accession>
<dbReference type="InterPro" id="IPR058715">
    <property type="entry name" value="PDDEXK_nuclease-rel"/>
</dbReference>
<dbReference type="RefSeq" id="WP_342806263.1">
    <property type="nucleotide sequence ID" value="NZ_JAOPJZ010000002.1"/>
</dbReference>
<dbReference type="EMBL" id="JAOPJZ010000002">
    <property type="protein sequence ID" value="MCU4750956.1"/>
    <property type="molecule type" value="Genomic_DNA"/>
</dbReference>
<dbReference type="Proteomes" id="UP001321047">
    <property type="component" value="Unassembled WGS sequence"/>
</dbReference>
<dbReference type="AlphaFoldDB" id="A0AAP3E532"/>
<evidence type="ECO:0000313" key="2">
    <source>
        <dbReference type="Proteomes" id="UP001321047"/>
    </source>
</evidence>
<gene>
    <name evidence="1" type="ORF">OB919_02990</name>
</gene>
<keyword evidence="2" id="KW-1185">Reference proteome</keyword>
<sequence>MSPRATELESSKASGDALESDLIQRIASLEFVDDRTATWHDARTSTLVVPSTKLPFYGICLLEAGTPVEIKGCQIETGNGSGSTRGRFYIKYGAHRQLLEAAGSYLLVVYVPRPGLPQVARAIVPASLVDELLRGRWYDVDGNRSEQQVAKLAWNHVIDPETIDPAQPIEGVVR</sequence>
<proteinExistence type="predicted"/>
<comment type="caution">
    <text evidence="1">The sequence shown here is derived from an EMBL/GenBank/DDBJ whole genome shotgun (WGS) entry which is preliminary data.</text>
</comment>